<protein>
    <submittedName>
        <fullName evidence="2">Uncharacterized protein</fullName>
    </submittedName>
</protein>
<keyword evidence="3" id="KW-1185">Reference proteome</keyword>
<dbReference type="OrthoDB" id="10358539at2759"/>
<dbReference type="PROSITE" id="PS51257">
    <property type="entry name" value="PROKAR_LIPOPROTEIN"/>
    <property type="match status" value="1"/>
</dbReference>
<proteinExistence type="predicted"/>
<evidence type="ECO:0000256" key="1">
    <source>
        <dbReference type="SAM" id="SignalP"/>
    </source>
</evidence>
<feature type="chain" id="PRO_5022169733" evidence="1">
    <location>
        <begin position="20"/>
        <end position="319"/>
    </location>
</feature>
<organism evidence="2 3">
    <name type="scientific">Venturia effusa</name>
    <dbReference type="NCBI Taxonomy" id="50376"/>
    <lineage>
        <taxon>Eukaryota</taxon>
        <taxon>Fungi</taxon>
        <taxon>Dikarya</taxon>
        <taxon>Ascomycota</taxon>
        <taxon>Pezizomycotina</taxon>
        <taxon>Dothideomycetes</taxon>
        <taxon>Pleosporomycetidae</taxon>
        <taxon>Venturiales</taxon>
        <taxon>Venturiaceae</taxon>
        <taxon>Venturia</taxon>
    </lineage>
</organism>
<name>A0A517L7G4_9PEZI</name>
<dbReference type="EMBL" id="CP042190">
    <property type="protein sequence ID" value="QDS71579.1"/>
    <property type="molecule type" value="Genomic_DNA"/>
</dbReference>
<evidence type="ECO:0000313" key="2">
    <source>
        <dbReference type="EMBL" id="QDS71579.1"/>
    </source>
</evidence>
<sequence>MKFIFTHILFTSLGLKVLAAPQLVIPQATISCFGRTDHTTCPPRQLCFQEAINNPSSPTQPGICIGQPCGGFTPHPQYCPEGQACVRPVNDDASTANLPGHCVPMNLTCTATNGACEEGWSCVVGPKSECEMGDTGCQGLCEPDSWEPKSIAIRQASSTSTNKSAGATVTPSANPKSLHCGGFLNDPPLYGLCPRGQICAHPFWSDQSPKHESTCIGQPCGGLTVVGSPCPDQQVCITPTGHKSFSNPFTGTCLPEMWTCSDKQACGDGWTCVANTVDSNCRFGVDADCPGICQNSWVFWEAQTAGVTGKGGVSLTTRE</sequence>
<gene>
    <name evidence="2" type="ORF">FKW77_006039</name>
</gene>
<dbReference type="Proteomes" id="UP000316270">
    <property type="component" value="Chromosome 6"/>
</dbReference>
<feature type="signal peptide" evidence="1">
    <location>
        <begin position="1"/>
        <end position="19"/>
    </location>
</feature>
<accession>A0A517L7G4</accession>
<reference evidence="2 3" key="1">
    <citation type="submission" date="2019-07" db="EMBL/GenBank/DDBJ databases">
        <title>Finished genome of Venturia effusa.</title>
        <authorList>
            <person name="Young C.A."/>
            <person name="Cox M.P."/>
            <person name="Ganley A.R.D."/>
            <person name="David W.J."/>
        </authorList>
    </citation>
    <scope>NUCLEOTIDE SEQUENCE [LARGE SCALE GENOMIC DNA]</scope>
    <source>
        <strain evidence="3">albino</strain>
    </source>
</reference>
<evidence type="ECO:0000313" key="3">
    <source>
        <dbReference type="Proteomes" id="UP000316270"/>
    </source>
</evidence>
<keyword evidence="1" id="KW-0732">Signal</keyword>
<dbReference type="AlphaFoldDB" id="A0A517L7G4"/>